<protein>
    <submittedName>
        <fullName evidence="1">Uncharacterized protein</fullName>
    </submittedName>
</protein>
<dbReference type="EMBL" id="RRAZ01000038">
    <property type="protein sequence ID" value="RRH70023.1"/>
    <property type="molecule type" value="Genomic_DNA"/>
</dbReference>
<dbReference type="Proteomes" id="UP000282125">
    <property type="component" value="Unassembled WGS sequence"/>
</dbReference>
<proteinExistence type="predicted"/>
<dbReference type="AlphaFoldDB" id="A0A3P3D6Q6"/>
<reference evidence="1 2" key="1">
    <citation type="submission" date="2018-11" db="EMBL/GenBank/DDBJ databases">
        <title>Gemmobacter sp. nov., YIM 102744-1 draft genome.</title>
        <authorList>
            <person name="Li G."/>
            <person name="Jiang Y."/>
        </authorList>
    </citation>
    <scope>NUCLEOTIDE SEQUENCE [LARGE SCALE GENOMIC DNA]</scope>
    <source>
        <strain evidence="1 2">YIM 102744-1</strain>
    </source>
</reference>
<keyword evidence="2" id="KW-1185">Reference proteome</keyword>
<gene>
    <name evidence="1" type="ORF">EG244_17590</name>
</gene>
<name>A0A3P3D6Q6_9RHOB</name>
<dbReference type="RefSeq" id="WP_124966484.1">
    <property type="nucleotide sequence ID" value="NZ_RRAZ01000038.1"/>
</dbReference>
<evidence type="ECO:0000313" key="1">
    <source>
        <dbReference type="EMBL" id="RRH70023.1"/>
    </source>
</evidence>
<comment type="caution">
    <text evidence="1">The sequence shown here is derived from an EMBL/GenBank/DDBJ whole genome shotgun (WGS) entry which is preliminary data.</text>
</comment>
<accession>A0A3P3D6Q6</accession>
<organism evidence="1 2">
    <name type="scientific">Falsigemmobacter faecalis</name>
    <dbReference type="NCBI Taxonomy" id="2488730"/>
    <lineage>
        <taxon>Bacteria</taxon>
        <taxon>Pseudomonadati</taxon>
        <taxon>Pseudomonadota</taxon>
        <taxon>Alphaproteobacteria</taxon>
        <taxon>Rhodobacterales</taxon>
        <taxon>Paracoccaceae</taxon>
        <taxon>Falsigemmobacter</taxon>
    </lineage>
</organism>
<evidence type="ECO:0000313" key="2">
    <source>
        <dbReference type="Proteomes" id="UP000282125"/>
    </source>
</evidence>
<sequence>MSEYVVIDLPRSEATYRAEMALYVAAAGELLRLASALPDGLSRLKRFQAEHRGRLIEWDEVLVGGRVDVRAKPSAEMVSFILELRGGSEHSKGPGA</sequence>